<dbReference type="STRING" id="890420.SAMN05216226_101327"/>
<sequence length="191" mass="19871">MGRGQSDVQKLLAFIIGITVLLAVLPAAFGVAGVDIRDASLRDDRTTAESERPDGGLLVLSSYGSAINDDRTSVGTVELLVTPATESVNVSDVTVTWDGSDRYTLAPPQVGAGDASFGVDPLEGGAELQPGERLVLQFDRGTDDLDGVQYFGDRLTPGETVTLTITTGTGAETTTTVRVPDPLPPGVAVRL</sequence>
<organism evidence="2 3">
    <name type="scientific">Halovenus aranensis</name>
    <dbReference type="NCBI Taxonomy" id="890420"/>
    <lineage>
        <taxon>Archaea</taxon>
        <taxon>Methanobacteriati</taxon>
        <taxon>Methanobacteriota</taxon>
        <taxon>Stenosarchaea group</taxon>
        <taxon>Halobacteria</taxon>
        <taxon>Halobacteriales</taxon>
        <taxon>Haloarculaceae</taxon>
        <taxon>Halovenus</taxon>
    </lineage>
</organism>
<name>A0A1G8S7J7_9EURY</name>
<evidence type="ECO:0000313" key="3">
    <source>
        <dbReference type="Proteomes" id="UP000198856"/>
    </source>
</evidence>
<accession>A0A1G8S7J7</accession>
<dbReference type="AlphaFoldDB" id="A0A1G8S7J7"/>
<evidence type="ECO:0000256" key="1">
    <source>
        <dbReference type="SAM" id="Phobius"/>
    </source>
</evidence>
<dbReference type="RefSeq" id="WP_092698735.1">
    <property type="nucleotide sequence ID" value="NZ_FNFC01000001.1"/>
</dbReference>
<evidence type="ECO:0000313" key="2">
    <source>
        <dbReference type="EMBL" id="SDJ25156.1"/>
    </source>
</evidence>
<proteinExistence type="predicted"/>
<keyword evidence="1" id="KW-1133">Transmembrane helix</keyword>
<reference evidence="2 3" key="1">
    <citation type="submission" date="2016-10" db="EMBL/GenBank/DDBJ databases">
        <authorList>
            <person name="de Groot N.N."/>
        </authorList>
    </citation>
    <scope>NUCLEOTIDE SEQUENCE [LARGE SCALE GENOMIC DNA]</scope>
    <source>
        <strain evidence="2 3">IBRC-M10015</strain>
    </source>
</reference>
<feature type="transmembrane region" description="Helical" evidence="1">
    <location>
        <begin position="12"/>
        <end position="34"/>
    </location>
</feature>
<dbReference type="Proteomes" id="UP000198856">
    <property type="component" value="Unassembled WGS sequence"/>
</dbReference>
<dbReference type="EMBL" id="FNFC01000001">
    <property type="protein sequence ID" value="SDJ25156.1"/>
    <property type="molecule type" value="Genomic_DNA"/>
</dbReference>
<keyword evidence="1" id="KW-0812">Transmembrane</keyword>
<gene>
    <name evidence="2" type="ORF">SAMN05216226_101327</name>
</gene>
<protein>
    <submittedName>
        <fullName evidence="2">Uncharacterized protein</fullName>
    </submittedName>
</protein>
<keyword evidence="1" id="KW-0472">Membrane</keyword>
<keyword evidence="3" id="KW-1185">Reference proteome</keyword>